<keyword evidence="5 7" id="KW-1133">Transmembrane helix</keyword>
<evidence type="ECO:0000256" key="3">
    <source>
        <dbReference type="ARBA" id="ARBA00022475"/>
    </source>
</evidence>
<keyword evidence="9" id="KW-0808">Transferase</keyword>
<evidence type="ECO:0000256" key="7">
    <source>
        <dbReference type="SAM" id="Phobius"/>
    </source>
</evidence>
<name>A0ABX1T0G2_9BIFI</name>
<feature type="transmembrane region" description="Helical" evidence="7">
    <location>
        <begin position="59"/>
        <end position="82"/>
    </location>
</feature>
<evidence type="ECO:0000313" key="9">
    <source>
        <dbReference type="EMBL" id="NMN02471.1"/>
    </source>
</evidence>
<feature type="transmembrane region" description="Helical" evidence="7">
    <location>
        <begin position="228"/>
        <end position="247"/>
    </location>
</feature>
<dbReference type="PANTHER" id="PTHR40074:SF2">
    <property type="entry name" value="O-ACETYLTRANSFERASE WECH"/>
    <property type="match status" value="1"/>
</dbReference>
<feature type="transmembrane region" description="Helical" evidence="7">
    <location>
        <begin position="334"/>
        <end position="359"/>
    </location>
</feature>
<keyword evidence="3" id="KW-1003">Cell membrane</keyword>
<comment type="similarity">
    <text evidence="2">Belongs to the acyltransferase 3 family.</text>
</comment>
<comment type="subcellular location">
    <subcellularLocation>
        <location evidence="1">Cell membrane</location>
        <topology evidence="1">Multi-pass membrane protein</topology>
    </subcellularLocation>
</comment>
<gene>
    <name evidence="9" type="ORF">G1C94_1093</name>
</gene>
<keyword evidence="4 7" id="KW-0812">Transmembrane</keyword>
<dbReference type="RefSeq" id="WP_172145959.1">
    <property type="nucleotide sequence ID" value="NZ_JAAIIJ010000021.1"/>
</dbReference>
<dbReference type="GO" id="GO:0016746">
    <property type="term" value="F:acyltransferase activity"/>
    <property type="evidence" value="ECO:0007669"/>
    <property type="project" value="UniProtKB-KW"/>
</dbReference>
<proteinExistence type="inferred from homology"/>
<keyword evidence="6 7" id="KW-0472">Membrane</keyword>
<keyword evidence="10" id="KW-1185">Reference proteome</keyword>
<dbReference type="PANTHER" id="PTHR40074">
    <property type="entry name" value="O-ACETYLTRANSFERASE WECH"/>
    <property type="match status" value="1"/>
</dbReference>
<reference evidence="9 10" key="1">
    <citation type="submission" date="2020-02" db="EMBL/GenBank/DDBJ databases">
        <title>Characterization of phylogenetic diversity of novel bifidobacterial species isolated in Czech ZOOs.</title>
        <authorList>
            <person name="Lugli G.A."/>
            <person name="Vera N.B."/>
            <person name="Ventura M."/>
        </authorList>
    </citation>
    <scope>NUCLEOTIDE SEQUENCE [LARGE SCALE GENOMIC DNA]</scope>
    <source>
        <strain evidence="9 10">DSM 109963</strain>
    </source>
</reference>
<feature type="transmembrane region" description="Helical" evidence="7">
    <location>
        <begin position="94"/>
        <end position="115"/>
    </location>
</feature>
<evidence type="ECO:0000259" key="8">
    <source>
        <dbReference type="Pfam" id="PF01757"/>
    </source>
</evidence>
<evidence type="ECO:0000256" key="2">
    <source>
        <dbReference type="ARBA" id="ARBA00007400"/>
    </source>
</evidence>
<feature type="transmembrane region" description="Helical" evidence="7">
    <location>
        <begin position="27"/>
        <end position="47"/>
    </location>
</feature>
<dbReference type="Proteomes" id="UP000553756">
    <property type="component" value="Unassembled WGS sequence"/>
</dbReference>
<evidence type="ECO:0000256" key="1">
    <source>
        <dbReference type="ARBA" id="ARBA00004651"/>
    </source>
</evidence>
<dbReference type="EMBL" id="JAAIIJ010000021">
    <property type="protein sequence ID" value="NMN02471.1"/>
    <property type="molecule type" value="Genomic_DNA"/>
</dbReference>
<feature type="transmembrane region" description="Helical" evidence="7">
    <location>
        <begin position="173"/>
        <end position="194"/>
    </location>
</feature>
<keyword evidence="9" id="KW-0012">Acyltransferase</keyword>
<sequence length="388" mass="43095">MTWHRAIVSERCGNVGGGRLRASSIEVLRILAMLLVLTCHFTIHMGWMPKTLGWKRAAAYTLVQSGQIGVSLFFIITGWFMAAKTFSPVRVFKAWSKVVIYSVVVLLGTTALWLVSHPAYLKDVFSLRHLAFTLRRTLLPILFNEYWFMTAYIVLLIVAPLLNILCNQVSRRTLSVLAMSLTAVSGLPLLGITAIPFDNVVYGICGYIVGAYLRLYNDSLKVFTFGRTVGFILGFVVFSTVFSYLAMHQSSPQLRELLGWSGQLHAGVRPLQILAATSMFACVANHTGRVPFSNRWINTIASGAFGVYLLHEHYLGWRILWTAVGSIVPEPEGVLFKALAGSVLIVAIYVTLTLLSLVIDRFLVTPLQRAIISGVLRTRLGKTVKMRP</sequence>
<accession>A0ABX1T0G2</accession>
<feature type="transmembrane region" description="Helical" evidence="7">
    <location>
        <begin position="146"/>
        <end position="166"/>
    </location>
</feature>
<dbReference type="Pfam" id="PF01757">
    <property type="entry name" value="Acyl_transf_3"/>
    <property type="match status" value="1"/>
</dbReference>
<comment type="caution">
    <text evidence="9">The sequence shown here is derived from an EMBL/GenBank/DDBJ whole genome shotgun (WGS) entry which is preliminary data.</text>
</comment>
<evidence type="ECO:0000256" key="4">
    <source>
        <dbReference type="ARBA" id="ARBA00022692"/>
    </source>
</evidence>
<organism evidence="9 10">
    <name type="scientific">Bifidobacterium panos</name>
    <dbReference type="NCBI Taxonomy" id="2675321"/>
    <lineage>
        <taxon>Bacteria</taxon>
        <taxon>Bacillati</taxon>
        <taxon>Actinomycetota</taxon>
        <taxon>Actinomycetes</taxon>
        <taxon>Bifidobacteriales</taxon>
        <taxon>Bifidobacteriaceae</taxon>
        <taxon>Bifidobacterium</taxon>
    </lineage>
</organism>
<evidence type="ECO:0000256" key="5">
    <source>
        <dbReference type="ARBA" id="ARBA00022989"/>
    </source>
</evidence>
<feature type="domain" description="Acyltransferase 3" evidence="8">
    <location>
        <begin position="24"/>
        <end position="353"/>
    </location>
</feature>
<feature type="transmembrane region" description="Helical" evidence="7">
    <location>
        <begin position="200"/>
        <end position="216"/>
    </location>
</feature>
<protein>
    <submittedName>
        <fullName evidence="9">Protein with acyltransferase family domain</fullName>
    </submittedName>
</protein>
<dbReference type="InterPro" id="IPR002656">
    <property type="entry name" value="Acyl_transf_3_dom"/>
</dbReference>
<evidence type="ECO:0000313" key="10">
    <source>
        <dbReference type="Proteomes" id="UP000553756"/>
    </source>
</evidence>
<evidence type="ECO:0000256" key="6">
    <source>
        <dbReference type="ARBA" id="ARBA00023136"/>
    </source>
</evidence>